<evidence type="ECO:0000313" key="2">
    <source>
        <dbReference type="EMBL" id="CAK1585758.1"/>
    </source>
</evidence>
<dbReference type="Gene3D" id="3.15.10.30">
    <property type="entry name" value="Haemolymph juvenile hormone binding protein"/>
    <property type="match status" value="1"/>
</dbReference>
<sequence length="239" mass="27196">MRASVLLAAFWTLFSSVTCTLTPFITPCNSWDRECLKQSTQRALPVIAAGVTSLGMQPLDPMTLEVVSATQSGLQMEFRNTIVRGLRNCEVINIERYTQSTRLELQCSVTLIGDYKLGGHLLIMPIEGQGRYKINIRDIVVQIDFNFNKREANGQRYWSLDTYRYAADVRTGVHFQFQNLFGGNKLFADNIHEYANNNWRDIFKEMAPPIVDVIVSKTVNEIRKLFYGVPISDLSLNES</sequence>
<dbReference type="EMBL" id="CAVLGL010000079">
    <property type="protein sequence ID" value="CAK1585758.1"/>
    <property type="molecule type" value="Genomic_DNA"/>
</dbReference>
<evidence type="ECO:0008006" key="5">
    <source>
        <dbReference type="Google" id="ProtNLM"/>
    </source>
</evidence>
<proteinExistence type="predicted"/>
<reference evidence="3 4" key="1">
    <citation type="submission" date="2023-11" db="EMBL/GenBank/DDBJ databases">
        <authorList>
            <person name="Hedman E."/>
            <person name="Englund M."/>
            <person name="Stromberg M."/>
            <person name="Nyberg Akerstrom W."/>
            <person name="Nylinder S."/>
            <person name="Jareborg N."/>
            <person name="Kallberg Y."/>
            <person name="Kronander E."/>
        </authorList>
    </citation>
    <scope>NUCLEOTIDE SEQUENCE [LARGE SCALE GENOMIC DNA]</scope>
</reference>
<dbReference type="InterPro" id="IPR010562">
    <property type="entry name" value="Haemolymph_juvenile_hormone-bd"/>
</dbReference>
<dbReference type="GO" id="GO:0005615">
    <property type="term" value="C:extracellular space"/>
    <property type="evidence" value="ECO:0007669"/>
    <property type="project" value="TreeGrafter"/>
</dbReference>
<comment type="caution">
    <text evidence="3">The sequence shown here is derived from an EMBL/GenBank/DDBJ whole genome shotgun (WGS) entry which is preliminary data.</text>
</comment>
<dbReference type="AlphaFoldDB" id="A0AAV1KRW7"/>
<protein>
    <recommendedName>
        <fullName evidence="5">Protein takeout</fullName>
    </recommendedName>
</protein>
<dbReference type="PANTHER" id="PTHR11008:SF32">
    <property type="entry name" value="CIRCADIAN CLOCK-CONTROLLED PROTEIN DAYWAKE-RELATED"/>
    <property type="match status" value="1"/>
</dbReference>
<feature type="signal peptide" evidence="1">
    <location>
        <begin position="1"/>
        <end position="19"/>
    </location>
</feature>
<dbReference type="PANTHER" id="PTHR11008">
    <property type="entry name" value="PROTEIN TAKEOUT-LIKE PROTEIN"/>
    <property type="match status" value="1"/>
</dbReference>
<dbReference type="InterPro" id="IPR038606">
    <property type="entry name" value="To_sf"/>
</dbReference>
<dbReference type="Pfam" id="PF06585">
    <property type="entry name" value="JHBP"/>
    <property type="match status" value="1"/>
</dbReference>
<dbReference type="Proteomes" id="UP001314205">
    <property type="component" value="Unassembled WGS sequence"/>
</dbReference>
<accession>A0AAV1KRW7</accession>
<evidence type="ECO:0000313" key="3">
    <source>
        <dbReference type="EMBL" id="CAK1585761.1"/>
    </source>
</evidence>
<evidence type="ECO:0000256" key="1">
    <source>
        <dbReference type="SAM" id="SignalP"/>
    </source>
</evidence>
<dbReference type="SMART" id="SM00700">
    <property type="entry name" value="JHBP"/>
    <property type="match status" value="1"/>
</dbReference>
<gene>
    <name evidence="2" type="ORF">PARMNEM_LOCUS6796</name>
    <name evidence="3" type="ORF">PARMNEM_LOCUS6799</name>
</gene>
<evidence type="ECO:0000313" key="4">
    <source>
        <dbReference type="Proteomes" id="UP001314205"/>
    </source>
</evidence>
<keyword evidence="4" id="KW-1185">Reference proteome</keyword>
<keyword evidence="1" id="KW-0732">Signal</keyword>
<organism evidence="3 4">
    <name type="scientific">Parnassius mnemosyne</name>
    <name type="common">clouded apollo</name>
    <dbReference type="NCBI Taxonomy" id="213953"/>
    <lineage>
        <taxon>Eukaryota</taxon>
        <taxon>Metazoa</taxon>
        <taxon>Ecdysozoa</taxon>
        <taxon>Arthropoda</taxon>
        <taxon>Hexapoda</taxon>
        <taxon>Insecta</taxon>
        <taxon>Pterygota</taxon>
        <taxon>Neoptera</taxon>
        <taxon>Endopterygota</taxon>
        <taxon>Lepidoptera</taxon>
        <taxon>Glossata</taxon>
        <taxon>Ditrysia</taxon>
        <taxon>Papilionoidea</taxon>
        <taxon>Papilionidae</taxon>
        <taxon>Parnassiinae</taxon>
        <taxon>Parnassini</taxon>
        <taxon>Parnassius</taxon>
        <taxon>Driopa</taxon>
    </lineage>
</organism>
<dbReference type="EMBL" id="CAVLGL010000079">
    <property type="protein sequence ID" value="CAK1585761.1"/>
    <property type="molecule type" value="Genomic_DNA"/>
</dbReference>
<feature type="chain" id="PRO_5044714032" description="Protein takeout" evidence="1">
    <location>
        <begin position="20"/>
        <end position="239"/>
    </location>
</feature>
<name>A0AAV1KRW7_9NEOP</name>